<dbReference type="Pfam" id="PF00400">
    <property type="entry name" value="WD40"/>
    <property type="match status" value="1"/>
</dbReference>
<keyword evidence="3" id="KW-1185">Reference proteome</keyword>
<accession>A0A1Z4J9Q0</accession>
<dbReference type="Gene3D" id="2.130.10.10">
    <property type="entry name" value="YVTN repeat-like/Quinoprotein amine dehydrogenase"/>
    <property type="match status" value="2"/>
</dbReference>
<dbReference type="PANTHER" id="PTHR19879:SF9">
    <property type="entry name" value="TRANSCRIPTION INITIATION FACTOR TFIID SUBUNIT 5"/>
    <property type="match status" value="1"/>
</dbReference>
<dbReference type="EMBL" id="AP018203">
    <property type="protein sequence ID" value="BAY53398.1"/>
    <property type="molecule type" value="Genomic_DNA"/>
</dbReference>
<protein>
    <submittedName>
        <fullName evidence="2">WD-40 repeat protein</fullName>
    </submittedName>
</protein>
<dbReference type="SMART" id="SM00320">
    <property type="entry name" value="WD40"/>
    <property type="match status" value="4"/>
</dbReference>
<proteinExistence type="predicted"/>
<organism evidence="2 3">
    <name type="scientific">Leptolyngbya boryana NIES-2135</name>
    <dbReference type="NCBI Taxonomy" id="1973484"/>
    <lineage>
        <taxon>Bacteria</taxon>
        <taxon>Bacillati</taxon>
        <taxon>Cyanobacteriota</taxon>
        <taxon>Cyanophyceae</taxon>
        <taxon>Leptolyngbyales</taxon>
        <taxon>Leptolyngbyaceae</taxon>
        <taxon>Leptolyngbya group</taxon>
        <taxon>Leptolyngbya</taxon>
    </lineage>
</organism>
<dbReference type="InterPro" id="IPR015943">
    <property type="entry name" value="WD40/YVTN_repeat-like_dom_sf"/>
</dbReference>
<feature type="repeat" description="WD" evidence="1">
    <location>
        <begin position="296"/>
        <end position="327"/>
    </location>
</feature>
<keyword evidence="1" id="KW-0853">WD repeat</keyword>
<dbReference type="InterPro" id="IPR001680">
    <property type="entry name" value="WD40_rpt"/>
</dbReference>
<dbReference type="PANTHER" id="PTHR19879">
    <property type="entry name" value="TRANSCRIPTION INITIATION FACTOR TFIID"/>
    <property type="match status" value="1"/>
</dbReference>
<dbReference type="Proteomes" id="UP000217895">
    <property type="component" value="Chromosome"/>
</dbReference>
<dbReference type="InterPro" id="IPR011047">
    <property type="entry name" value="Quinoprotein_ADH-like_sf"/>
</dbReference>
<dbReference type="AlphaFoldDB" id="A0A1Z4J9Q0"/>
<evidence type="ECO:0000313" key="2">
    <source>
        <dbReference type="EMBL" id="BAY53398.1"/>
    </source>
</evidence>
<name>A0A1Z4J9Q0_LEPBY</name>
<dbReference type="PROSITE" id="PS50082">
    <property type="entry name" value="WD_REPEATS_2"/>
    <property type="match status" value="1"/>
</dbReference>
<evidence type="ECO:0000256" key="1">
    <source>
        <dbReference type="PROSITE-ProRule" id="PRU00221"/>
    </source>
</evidence>
<sequence>MISGQNETPVYFVKLQNLSVTCNVEQQIDALLNAFESDEGIALLTQALNESAREVREVAYWLLTETNEVSAKQVLRNYLPYARMLCLHTIVGSSEREPNYFAISMGRKSLLSNCHSREIKGYAYQSINIWDLQTGKLTHTLSFAHEHMATGQDGTIIVGHFQHIIEVLKSWETKHPLMLHPDSAGEHRSNSDIGSLVMSHNGAIVACGELGSTPLGLIAVWDIQAERIIHSLQWQPNAVFSNISKLMISPNGSLLLSQNYTHFARADQDLHRLWNLQTGEVLCEFETSPHWLADGIAITPEGTCIVSGIRENLVKVWDVMTDQIIYSFSGCSPTAMTPDGKVLAYSNDVNEIILWDLDLNQKIFSLPGNTSPVKAICLSSDREWVVSYYADDTIKIYGLFDE</sequence>
<reference evidence="2 3" key="1">
    <citation type="submission" date="2017-06" db="EMBL/GenBank/DDBJ databases">
        <title>Genome sequencing of cyanobaciteial culture collection at National Institute for Environmental Studies (NIES).</title>
        <authorList>
            <person name="Hirose Y."/>
            <person name="Shimura Y."/>
            <person name="Fujisawa T."/>
            <person name="Nakamura Y."/>
            <person name="Kawachi M."/>
        </authorList>
    </citation>
    <scope>NUCLEOTIDE SEQUENCE [LARGE SCALE GENOMIC DNA]</scope>
    <source>
        <strain evidence="2 3">NIES-2135</strain>
    </source>
</reference>
<dbReference type="SUPFAM" id="SSF50998">
    <property type="entry name" value="Quinoprotein alcohol dehydrogenase-like"/>
    <property type="match status" value="1"/>
</dbReference>
<gene>
    <name evidence="2" type="ORF">NIES2135_02030</name>
</gene>
<evidence type="ECO:0000313" key="3">
    <source>
        <dbReference type="Proteomes" id="UP000217895"/>
    </source>
</evidence>